<sequence length="286" mass="32950">LAELQPPMFELHPMRVLFLMSKSGFKPPQLKERERWSQLFHAFLKLALTKNPKKRPTADKLLQHAFFQQDMSKRLAIELLQKYSNPPNHSQELDEDGAISNVPHRIESRQTRGRRDARPRSLLDPRSAPREHLAHHTDHGLRLTSDEEREANRRSGLYDGSPIIDLDADDELNLSMPKVINFNAEINRSCDGDTVKRNEYHRQSSEDWSVASLITCPKHNPLTTDLSIDSIPTSENKWCRVVTGDDIMRMSLRVPIVRFPTSSIALKLAPICMEPKDNTREQNHTR</sequence>
<accession>A0A8S4QS86</accession>
<feature type="region of interest" description="Disordered" evidence="3">
    <location>
        <begin position="86"/>
        <end position="160"/>
    </location>
</feature>
<protein>
    <submittedName>
        <fullName evidence="4">Jg22861 protein</fullName>
    </submittedName>
</protein>
<comment type="caution">
    <text evidence="4">The sequence shown here is derived from an EMBL/GenBank/DDBJ whole genome shotgun (WGS) entry which is preliminary data.</text>
</comment>
<keyword evidence="1" id="KW-0547">Nucleotide-binding</keyword>
<dbReference type="PANTHER" id="PTHR48012:SF18">
    <property type="entry name" value="HAPPYHOUR, ISOFORM A"/>
    <property type="match status" value="1"/>
</dbReference>
<dbReference type="PANTHER" id="PTHR48012">
    <property type="entry name" value="STERILE20-LIKE KINASE, ISOFORM B-RELATED"/>
    <property type="match status" value="1"/>
</dbReference>
<evidence type="ECO:0000256" key="2">
    <source>
        <dbReference type="ARBA" id="ARBA00022840"/>
    </source>
</evidence>
<dbReference type="GO" id="GO:0005524">
    <property type="term" value="F:ATP binding"/>
    <property type="evidence" value="ECO:0007669"/>
    <property type="project" value="UniProtKB-KW"/>
</dbReference>
<dbReference type="AlphaFoldDB" id="A0A8S4QS86"/>
<evidence type="ECO:0000313" key="5">
    <source>
        <dbReference type="Proteomes" id="UP000838756"/>
    </source>
</evidence>
<name>A0A8S4QS86_9NEOP</name>
<evidence type="ECO:0000313" key="4">
    <source>
        <dbReference type="EMBL" id="CAH2217110.1"/>
    </source>
</evidence>
<evidence type="ECO:0000256" key="1">
    <source>
        <dbReference type="ARBA" id="ARBA00022741"/>
    </source>
</evidence>
<dbReference type="OrthoDB" id="8693905at2759"/>
<reference evidence="4" key="1">
    <citation type="submission" date="2022-03" db="EMBL/GenBank/DDBJ databases">
        <authorList>
            <person name="Lindestad O."/>
        </authorList>
    </citation>
    <scope>NUCLEOTIDE SEQUENCE</scope>
</reference>
<proteinExistence type="predicted"/>
<feature type="non-terminal residue" evidence="4">
    <location>
        <position position="1"/>
    </location>
</feature>
<dbReference type="Proteomes" id="UP000838756">
    <property type="component" value="Unassembled WGS sequence"/>
</dbReference>
<dbReference type="GO" id="GO:0005737">
    <property type="term" value="C:cytoplasm"/>
    <property type="evidence" value="ECO:0007669"/>
    <property type="project" value="TreeGrafter"/>
</dbReference>
<feature type="compositionally biased region" description="Basic and acidic residues" evidence="3">
    <location>
        <begin position="104"/>
        <end position="153"/>
    </location>
</feature>
<dbReference type="InterPro" id="IPR050629">
    <property type="entry name" value="STE20/SPS1-PAK"/>
</dbReference>
<dbReference type="InterPro" id="IPR011009">
    <property type="entry name" value="Kinase-like_dom_sf"/>
</dbReference>
<evidence type="ECO:0000256" key="3">
    <source>
        <dbReference type="SAM" id="MobiDB-lite"/>
    </source>
</evidence>
<dbReference type="EMBL" id="CAKXAJ010017728">
    <property type="protein sequence ID" value="CAH2217110.1"/>
    <property type="molecule type" value="Genomic_DNA"/>
</dbReference>
<organism evidence="4 5">
    <name type="scientific">Pararge aegeria aegeria</name>
    <dbReference type="NCBI Taxonomy" id="348720"/>
    <lineage>
        <taxon>Eukaryota</taxon>
        <taxon>Metazoa</taxon>
        <taxon>Ecdysozoa</taxon>
        <taxon>Arthropoda</taxon>
        <taxon>Hexapoda</taxon>
        <taxon>Insecta</taxon>
        <taxon>Pterygota</taxon>
        <taxon>Neoptera</taxon>
        <taxon>Endopterygota</taxon>
        <taxon>Lepidoptera</taxon>
        <taxon>Glossata</taxon>
        <taxon>Ditrysia</taxon>
        <taxon>Papilionoidea</taxon>
        <taxon>Nymphalidae</taxon>
        <taxon>Satyrinae</taxon>
        <taxon>Satyrini</taxon>
        <taxon>Parargina</taxon>
        <taxon>Pararge</taxon>
    </lineage>
</organism>
<dbReference type="GO" id="GO:0008349">
    <property type="term" value="F:MAP kinase kinase kinase kinase activity"/>
    <property type="evidence" value="ECO:0007669"/>
    <property type="project" value="TreeGrafter"/>
</dbReference>
<dbReference type="Gene3D" id="1.10.510.10">
    <property type="entry name" value="Transferase(Phosphotransferase) domain 1"/>
    <property type="match status" value="1"/>
</dbReference>
<gene>
    <name evidence="4" type="primary">jg22861</name>
    <name evidence="4" type="ORF">PAEG_LOCUS5029</name>
</gene>
<keyword evidence="2" id="KW-0067">ATP-binding</keyword>
<keyword evidence="5" id="KW-1185">Reference proteome</keyword>
<dbReference type="SUPFAM" id="SSF56112">
    <property type="entry name" value="Protein kinase-like (PK-like)"/>
    <property type="match status" value="1"/>
</dbReference>